<organism evidence="1 2">
    <name type="scientific">Prunus persica</name>
    <name type="common">Peach</name>
    <name type="synonym">Amygdalus persica</name>
    <dbReference type="NCBI Taxonomy" id="3760"/>
    <lineage>
        <taxon>Eukaryota</taxon>
        <taxon>Viridiplantae</taxon>
        <taxon>Streptophyta</taxon>
        <taxon>Embryophyta</taxon>
        <taxon>Tracheophyta</taxon>
        <taxon>Spermatophyta</taxon>
        <taxon>Magnoliopsida</taxon>
        <taxon>eudicotyledons</taxon>
        <taxon>Gunneridae</taxon>
        <taxon>Pentapetalae</taxon>
        <taxon>rosids</taxon>
        <taxon>fabids</taxon>
        <taxon>Rosales</taxon>
        <taxon>Rosaceae</taxon>
        <taxon>Amygdaloideae</taxon>
        <taxon>Amygdaleae</taxon>
        <taxon>Prunus</taxon>
    </lineage>
</organism>
<accession>A0A251REG9</accession>
<proteinExistence type="predicted"/>
<sequence length="123" mass="13830">MLKVVFVSSASGLKKHTQPITSVKIVSVYFMLEHRLNVRLGCFNQSLKSSITNFYFMPNKPNLMTILLKNPKLVETKKMEACRLVKGNCKQQKICHLIQKLTGLTSSQANLTGLVFSKPFLLG</sequence>
<dbReference type="Proteomes" id="UP000006882">
    <property type="component" value="Chromosome G1"/>
</dbReference>
<keyword evidence="2" id="KW-1185">Reference proteome</keyword>
<reference evidence="1 2" key="1">
    <citation type="journal article" date="2013" name="Nat. Genet.">
        <title>The high-quality draft genome of peach (Prunus persica) identifies unique patterns of genetic diversity, domestication and genome evolution.</title>
        <authorList>
            <consortium name="International Peach Genome Initiative"/>
            <person name="Verde I."/>
            <person name="Abbott A.G."/>
            <person name="Scalabrin S."/>
            <person name="Jung S."/>
            <person name="Shu S."/>
            <person name="Marroni F."/>
            <person name="Zhebentyayeva T."/>
            <person name="Dettori M.T."/>
            <person name="Grimwood J."/>
            <person name="Cattonaro F."/>
            <person name="Zuccolo A."/>
            <person name="Rossini L."/>
            <person name="Jenkins J."/>
            <person name="Vendramin E."/>
            <person name="Meisel L.A."/>
            <person name="Decroocq V."/>
            <person name="Sosinski B."/>
            <person name="Prochnik S."/>
            <person name="Mitros T."/>
            <person name="Policriti A."/>
            <person name="Cipriani G."/>
            <person name="Dondini L."/>
            <person name="Ficklin S."/>
            <person name="Goodstein D.M."/>
            <person name="Xuan P."/>
            <person name="Del Fabbro C."/>
            <person name="Aramini V."/>
            <person name="Copetti D."/>
            <person name="Gonzalez S."/>
            <person name="Horner D.S."/>
            <person name="Falchi R."/>
            <person name="Lucas S."/>
            <person name="Mica E."/>
            <person name="Maldonado J."/>
            <person name="Lazzari B."/>
            <person name="Bielenberg D."/>
            <person name="Pirona R."/>
            <person name="Miculan M."/>
            <person name="Barakat A."/>
            <person name="Testolin R."/>
            <person name="Stella A."/>
            <person name="Tartarini S."/>
            <person name="Tonutti P."/>
            <person name="Arus P."/>
            <person name="Orellana A."/>
            <person name="Wells C."/>
            <person name="Main D."/>
            <person name="Vizzotto G."/>
            <person name="Silva H."/>
            <person name="Salamini F."/>
            <person name="Schmutz J."/>
            <person name="Morgante M."/>
            <person name="Rokhsar D.S."/>
        </authorList>
    </citation>
    <scope>NUCLEOTIDE SEQUENCE [LARGE SCALE GENOMIC DNA]</scope>
    <source>
        <strain evidence="2">cv. Nemared</strain>
    </source>
</reference>
<protein>
    <submittedName>
        <fullName evidence="1">Uncharacterized protein</fullName>
    </submittedName>
</protein>
<name>A0A251REG9_PRUPE</name>
<dbReference type="AlphaFoldDB" id="A0A251REG9"/>
<gene>
    <name evidence="1" type="ORF">PRUPE_1G478900</name>
</gene>
<dbReference type="EMBL" id="CM007651">
    <property type="protein sequence ID" value="ONI34372.1"/>
    <property type="molecule type" value="Genomic_DNA"/>
</dbReference>
<evidence type="ECO:0000313" key="2">
    <source>
        <dbReference type="Proteomes" id="UP000006882"/>
    </source>
</evidence>
<dbReference type="Gramene" id="ONI34372">
    <property type="protein sequence ID" value="ONI34372"/>
    <property type="gene ID" value="PRUPE_1G478900"/>
</dbReference>
<evidence type="ECO:0000313" key="1">
    <source>
        <dbReference type="EMBL" id="ONI34372.1"/>
    </source>
</evidence>